<dbReference type="EMBL" id="UFXQ01000001">
    <property type="protein sequence ID" value="STC68667.1"/>
    <property type="molecule type" value="Genomic_DNA"/>
</dbReference>
<evidence type="ECO:0000256" key="2">
    <source>
        <dbReference type="ARBA" id="ARBA00006739"/>
    </source>
</evidence>
<sequence length="265" mass="28910">MCAAVIVVTLANAARLDHVRRQAELIPAGVGHIVVALGDDELLRRALPGSEIIDAGSANLAAARNRGGDEAARRGAEVIVFLDADCLPGDRLLSRYVEAARQHPEAVLAGPVTYLPEGEIRTNNPQPHPARPNPQAGEILKADRYELFWSLSFAVTAGTWEKIRATFGGFDEGYTGYGGEDTDFGQHLKRAGIVLLWVGGAHAYHQWHPVSDPPIEHLQDIVANATRFHEIWGWWPMGGWLDKFEAAGLVTFEGGRWKKTGRARG</sequence>
<dbReference type="Pfam" id="PF02709">
    <property type="entry name" value="Glyco_transf_7C"/>
    <property type="match status" value="1"/>
</dbReference>
<evidence type="ECO:0008006" key="9">
    <source>
        <dbReference type="Google" id="ProtNLM"/>
    </source>
</evidence>
<dbReference type="Proteomes" id="UP000254467">
    <property type="component" value="Unassembled WGS sequence"/>
</dbReference>
<evidence type="ECO:0000259" key="6">
    <source>
        <dbReference type="Pfam" id="PF02709"/>
    </source>
</evidence>
<keyword evidence="8" id="KW-1185">Reference proteome</keyword>
<reference evidence="7 8" key="1">
    <citation type="submission" date="2018-06" db="EMBL/GenBank/DDBJ databases">
        <authorList>
            <consortium name="Pathogen Informatics"/>
            <person name="Doyle S."/>
        </authorList>
    </citation>
    <scope>NUCLEOTIDE SEQUENCE [LARGE SCALE GENOMIC DNA]</scope>
    <source>
        <strain evidence="7 8">NCTC11862</strain>
    </source>
</reference>
<feature type="domain" description="Galactosyltransferase C-terminal" evidence="6">
    <location>
        <begin position="167"/>
        <end position="193"/>
    </location>
</feature>
<evidence type="ECO:0000256" key="1">
    <source>
        <dbReference type="ARBA" id="ARBA00004776"/>
    </source>
</evidence>
<gene>
    <name evidence="7" type="ORF">NCTC11862_00429</name>
</gene>
<dbReference type="PANTHER" id="PTHR43179">
    <property type="entry name" value="RHAMNOSYLTRANSFERASE WBBL"/>
    <property type="match status" value="1"/>
</dbReference>
<dbReference type="RefSeq" id="WP_018582169.1">
    <property type="nucleotide sequence ID" value="NZ_LDYD01000007.1"/>
</dbReference>
<evidence type="ECO:0000256" key="4">
    <source>
        <dbReference type="ARBA" id="ARBA00022679"/>
    </source>
</evidence>
<comment type="pathway">
    <text evidence="1">Cell wall biogenesis; cell wall polysaccharide biosynthesis.</text>
</comment>
<dbReference type="SUPFAM" id="SSF53448">
    <property type="entry name" value="Nucleotide-diphospho-sugar transferases"/>
    <property type="match status" value="1"/>
</dbReference>
<evidence type="ECO:0000313" key="8">
    <source>
        <dbReference type="Proteomes" id="UP000254467"/>
    </source>
</evidence>
<keyword evidence="4" id="KW-0808">Transferase</keyword>
<evidence type="ECO:0000259" key="5">
    <source>
        <dbReference type="Pfam" id="PF00535"/>
    </source>
</evidence>
<feature type="domain" description="Glycosyltransferase 2-like" evidence="5">
    <location>
        <begin position="59"/>
        <end position="122"/>
    </location>
</feature>
<organism evidence="7 8">
    <name type="scientific">Corynebacterium pilosum</name>
    <dbReference type="NCBI Taxonomy" id="35756"/>
    <lineage>
        <taxon>Bacteria</taxon>
        <taxon>Bacillati</taxon>
        <taxon>Actinomycetota</taxon>
        <taxon>Actinomycetes</taxon>
        <taxon>Mycobacteriales</taxon>
        <taxon>Corynebacteriaceae</taxon>
        <taxon>Corynebacterium</taxon>
    </lineage>
</organism>
<dbReference type="InterPro" id="IPR029044">
    <property type="entry name" value="Nucleotide-diphossugar_trans"/>
</dbReference>
<dbReference type="GO" id="GO:0016757">
    <property type="term" value="F:glycosyltransferase activity"/>
    <property type="evidence" value="ECO:0007669"/>
    <property type="project" value="UniProtKB-KW"/>
</dbReference>
<comment type="similarity">
    <text evidence="2">Belongs to the glycosyltransferase 2 family.</text>
</comment>
<dbReference type="InterPro" id="IPR001173">
    <property type="entry name" value="Glyco_trans_2-like"/>
</dbReference>
<dbReference type="OrthoDB" id="6653642at2"/>
<accession>A0A376CKF1</accession>
<evidence type="ECO:0000256" key="3">
    <source>
        <dbReference type="ARBA" id="ARBA00022676"/>
    </source>
</evidence>
<dbReference type="Pfam" id="PF00535">
    <property type="entry name" value="Glycos_transf_2"/>
    <property type="match status" value="1"/>
</dbReference>
<dbReference type="InterPro" id="IPR027791">
    <property type="entry name" value="Galactosyl_T_C"/>
</dbReference>
<name>A0A376CKF1_9CORY</name>
<proteinExistence type="inferred from homology"/>
<dbReference type="STRING" id="35756.GCA_001044155_01837"/>
<dbReference type="PANTHER" id="PTHR43179:SF12">
    <property type="entry name" value="GALACTOFURANOSYLTRANSFERASE GLFT2"/>
    <property type="match status" value="1"/>
</dbReference>
<dbReference type="Gene3D" id="3.90.550.10">
    <property type="entry name" value="Spore Coat Polysaccharide Biosynthesis Protein SpsA, Chain A"/>
    <property type="match status" value="1"/>
</dbReference>
<protein>
    <recommendedName>
        <fullName evidence="9">Sugar transferase</fullName>
    </recommendedName>
</protein>
<keyword evidence="3" id="KW-0328">Glycosyltransferase</keyword>
<dbReference type="AlphaFoldDB" id="A0A376CKF1"/>
<evidence type="ECO:0000313" key="7">
    <source>
        <dbReference type="EMBL" id="STC68667.1"/>
    </source>
</evidence>